<keyword evidence="3" id="KW-1133">Transmembrane helix</keyword>
<dbReference type="SMART" id="SM00028">
    <property type="entry name" value="TPR"/>
    <property type="match status" value="5"/>
</dbReference>
<dbReference type="SUPFAM" id="SSF46894">
    <property type="entry name" value="C-terminal effector domain of the bipartite response regulators"/>
    <property type="match status" value="1"/>
</dbReference>
<proteinExistence type="predicted"/>
<evidence type="ECO:0000256" key="3">
    <source>
        <dbReference type="SAM" id="Phobius"/>
    </source>
</evidence>
<dbReference type="GO" id="GO:0003677">
    <property type="term" value="F:DNA binding"/>
    <property type="evidence" value="ECO:0007669"/>
    <property type="project" value="InterPro"/>
</dbReference>
<evidence type="ECO:0000313" key="5">
    <source>
        <dbReference type="Proteomes" id="UP000184192"/>
    </source>
</evidence>
<dbReference type="AlphaFoldDB" id="A0A1M6JBH9"/>
<dbReference type="EMBL" id="FQZN01000028">
    <property type="protein sequence ID" value="SHJ44020.1"/>
    <property type="molecule type" value="Genomic_DNA"/>
</dbReference>
<dbReference type="Gene3D" id="1.25.40.10">
    <property type="entry name" value="Tetratricopeptide repeat domain"/>
    <property type="match status" value="1"/>
</dbReference>
<sequence>MSANYGINLKTTTMHKIPQPILLLLLLPLCLIACHTGNGSATVIGNAAAPLRSPRYHADSLRFLAATEPLYDQRRERETIPYLDSIFLLPASLNPDAPQHSDTLSTAEGRLLCNRALRYLMVSYNLLIDFEGGYRHLDSLQRLHLPFLERYCLRGLLTAKAQMLMPLDRHAEALQCLDQAMKLAQTEDSIAAPLPSGLLARAQATGRLECPENDSYWSAATGITYMGVDSASTRAEQAFLRVIDIARRTGFRGGLYPHAIARLADIYLHQGKYEQSIALCRQAIASTPSDKPDEQGQYIAAENLTEAYRRLGLYDEALRYCAIVTDAPKDFEILNNLRGRSYINKAAVLAEMNRSADALVALQQADSCFNRTGNDYYKLQAALERAHLLTLQPDSLEAGLRIFTTLEGQIPAHRQAFYLYYYGSACAQAGQYSRAIPLLESAVTESENISERLMAHQAARLLTECYRHTGRLALLADFLPRYQALSDSIASDAKIRQLAAANIRFETEKKEQENRALTAEVALKDSRLRTTLLVGTLCLLLAAGTIVWVVMRHRAIRIRQEAAATLLREQEAQLHSLIRDRQQLNDRNLDLVRQLSDIQATHENTCNLDSIMESLQQSLFSKEDAERFRQNFSAVYPTALNRLRSRCPDLTYSDELFCMLAMLQLDNFEMARTLGISKSSVSKTRYRIRIKLGLPEGADADTEIRKVMSVKE</sequence>
<keyword evidence="2" id="KW-0175">Coiled coil</keyword>
<keyword evidence="1" id="KW-0802">TPR repeat</keyword>
<dbReference type="SUPFAM" id="SSF48452">
    <property type="entry name" value="TPR-like"/>
    <property type="match status" value="2"/>
</dbReference>
<dbReference type="PROSITE" id="PS50005">
    <property type="entry name" value="TPR"/>
    <property type="match status" value="1"/>
</dbReference>
<dbReference type="GO" id="GO:0006355">
    <property type="term" value="P:regulation of DNA-templated transcription"/>
    <property type="evidence" value="ECO:0007669"/>
    <property type="project" value="InterPro"/>
</dbReference>
<feature type="transmembrane region" description="Helical" evidence="3">
    <location>
        <begin position="532"/>
        <end position="551"/>
    </location>
</feature>
<keyword evidence="3" id="KW-0812">Transmembrane</keyword>
<feature type="repeat" description="TPR" evidence="1">
    <location>
        <begin position="257"/>
        <end position="290"/>
    </location>
</feature>
<evidence type="ECO:0000256" key="2">
    <source>
        <dbReference type="SAM" id="Coils"/>
    </source>
</evidence>
<dbReference type="eggNOG" id="COG0457">
    <property type="taxonomic scope" value="Bacteria"/>
</dbReference>
<protein>
    <submittedName>
        <fullName evidence="4">Tetratricopeptide repeat-containing protein</fullName>
    </submittedName>
</protein>
<evidence type="ECO:0000313" key="4">
    <source>
        <dbReference type="EMBL" id="SHJ44020.1"/>
    </source>
</evidence>
<dbReference type="InterPro" id="IPR019734">
    <property type="entry name" value="TPR_rpt"/>
</dbReference>
<gene>
    <name evidence="4" type="ORF">SAMN05444350_12828</name>
</gene>
<evidence type="ECO:0000256" key="1">
    <source>
        <dbReference type="PROSITE-ProRule" id="PRU00339"/>
    </source>
</evidence>
<feature type="coiled-coil region" evidence="2">
    <location>
        <begin position="567"/>
        <end position="601"/>
    </location>
</feature>
<name>A0A1M6JBH9_9BACE</name>
<dbReference type="InterPro" id="IPR016032">
    <property type="entry name" value="Sig_transdc_resp-reg_C-effctor"/>
</dbReference>
<dbReference type="Pfam" id="PF13176">
    <property type="entry name" value="TPR_7"/>
    <property type="match status" value="2"/>
</dbReference>
<dbReference type="InterPro" id="IPR011990">
    <property type="entry name" value="TPR-like_helical_dom_sf"/>
</dbReference>
<accession>A0A1M6JBH9</accession>
<organism evidence="4 5">
    <name type="scientific">Bacteroides stercorirosoris</name>
    <dbReference type="NCBI Taxonomy" id="871324"/>
    <lineage>
        <taxon>Bacteria</taxon>
        <taxon>Pseudomonadati</taxon>
        <taxon>Bacteroidota</taxon>
        <taxon>Bacteroidia</taxon>
        <taxon>Bacteroidales</taxon>
        <taxon>Bacteroidaceae</taxon>
        <taxon>Bacteroides</taxon>
    </lineage>
</organism>
<keyword evidence="3" id="KW-0472">Membrane</keyword>
<keyword evidence="5" id="KW-1185">Reference proteome</keyword>
<reference evidence="5" key="1">
    <citation type="submission" date="2016-11" db="EMBL/GenBank/DDBJ databases">
        <authorList>
            <person name="Varghese N."/>
            <person name="Submissions S."/>
        </authorList>
    </citation>
    <scope>NUCLEOTIDE SEQUENCE [LARGE SCALE GENOMIC DNA]</scope>
    <source>
        <strain evidence="5">DSM 26884</strain>
    </source>
</reference>
<dbReference type="Proteomes" id="UP000184192">
    <property type="component" value="Unassembled WGS sequence"/>
</dbReference>